<keyword evidence="1" id="KW-0862">Zinc</keyword>
<gene>
    <name evidence="4" type="ORF">FB559_8603</name>
</gene>
<keyword evidence="5" id="KW-1185">Reference proteome</keyword>
<dbReference type="AlphaFoldDB" id="A0A543BT43"/>
<evidence type="ECO:0000256" key="2">
    <source>
        <dbReference type="SAM" id="MobiDB-lite"/>
    </source>
</evidence>
<dbReference type="RefSeq" id="WP_141963679.1">
    <property type="nucleotide sequence ID" value="NZ_VFOZ01000003.1"/>
</dbReference>
<feature type="domain" description="SWIM-type" evidence="3">
    <location>
        <begin position="129"/>
        <end position="164"/>
    </location>
</feature>
<evidence type="ECO:0000313" key="4">
    <source>
        <dbReference type="EMBL" id="TQL87991.1"/>
    </source>
</evidence>
<dbReference type="PANTHER" id="PTHR38133:SF1">
    <property type="entry name" value="SLR1429 PROTEIN"/>
    <property type="match status" value="1"/>
</dbReference>
<protein>
    <submittedName>
        <fullName evidence="4">Putative Zn finger protein</fullName>
    </submittedName>
</protein>
<dbReference type="InterPro" id="IPR007527">
    <property type="entry name" value="Znf_SWIM"/>
</dbReference>
<keyword evidence="1" id="KW-0863">Zinc-finger</keyword>
<feature type="region of interest" description="Disordered" evidence="2">
    <location>
        <begin position="193"/>
        <end position="225"/>
    </location>
</feature>
<evidence type="ECO:0000256" key="1">
    <source>
        <dbReference type="PROSITE-ProRule" id="PRU00325"/>
    </source>
</evidence>
<proteinExistence type="predicted"/>
<dbReference type="Pfam" id="PF04434">
    <property type="entry name" value="SWIM"/>
    <property type="match status" value="1"/>
</dbReference>
<reference evidence="4 5" key="1">
    <citation type="submission" date="2019-06" db="EMBL/GenBank/DDBJ databases">
        <title>Sequencing the genomes of 1000 actinobacteria strains.</title>
        <authorList>
            <person name="Klenk H.-P."/>
        </authorList>
    </citation>
    <scope>NUCLEOTIDE SEQUENCE [LARGE SCALE GENOMIC DNA]</scope>
    <source>
        <strain evidence="4 5">DSM 102200</strain>
    </source>
</reference>
<dbReference type="PANTHER" id="PTHR38133">
    <property type="entry name" value="SLR1429 PROTEIN"/>
    <property type="match status" value="1"/>
</dbReference>
<feature type="compositionally biased region" description="Pro residues" evidence="2">
    <location>
        <begin position="207"/>
        <end position="219"/>
    </location>
</feature>
<sequence>MTADGRQDRIRGFPAFARQRASRRFARSWWGHAWIRAIEDTSLDQALLTRGRAYARAGRVGPITISPGRIAALVQDDHDLPHQAVIHVERLTNTQWERLLDEIAARSGHIAALLDDEMPRDLATAAEDAGVPLLPGIGDLEPDCACPDWGHPCKHAAALCYQASWLLDEDPFVLLLLRGRGRRELLEELQHRTPPLGTPAAEAYALPPRPLPPPPPLPPAAGSEPMEPLAALAAQRARALLES</sequence>
<dbReference type="Proteomes" id="UP000316096">
    <property type="component" value="Unassembled WGS sequence"/>
</dbReference>
<dbReference type="OrthoDB" id="188274at2"/>
<dbReference type="EMBL" id="VFOZ01000003">
    <property type="protein sequence ID" value="TQL87991.1"/>
    <property type="molecule type" value="Genomic_DNA"/>
</dbReference>
<evidence type="ECO:0000313" key="5">
    <source>
        <dbReference type="Proteomes" id="UP000316096"/>
    </source>
</evidence>
<organism evidence="4 5">
    <name type="scientific">Actinoallomurus bryophytorum</name>
    <dbReference type="NCBI Taxonomy" id="1490222"/>
    <lineage>
        <taxon>Bacteria</taxon>
        <taxon>Bacillati</taxon>
        <taxon>Actinomycetota</taxon>
        <taxon>Actinomycetes</taxon>
        <taxon>Streptosporangiales</taxon>
        <taxon>Thermomonosporaceae</taxon>
        <taxon>Actinoallomurus</taxon>
    </lineage>
</organism>
<keyword evidence="1" id="KW-0479">Metal-binding</keyword>
<name>A0A543BT43_9ACTN</name>
<comment type="caution">
    <text evidence="4">The sequence shown here is derived from an EMBL/GenBank/DDBJ whole genome shotgun (WGS) entry which is preliminary data.</text>
</comment>
<evidence type="ECO:0000259" key="3">
    <source>
        <dbReference type="PROSITE" id="PS50966"/>
    </source>
</evidence>
<dbReference type="GO" id="GO:0008270">
    <property type="term" value="F:zinc ion binding"/>
    <property type="evidence" value="ECO:0007669"/>
    <property type="project" value="UniProtKB-KW"/>
</dbReference>
<dbReference type="PROSITE" id="PS50966">
    <property type="entry name" value="ZF_SWIM"/>
    <property type="match status" value="1"/>
</dbReference>
<accession>A0A543BT43</accession>